<dbReference type="RefSeq" id="WP_069729454.1">
    <property type="nucleotide sequence ID" value="NZ_JABWPE010000025.1"/>
</dbReference>
<accession>A0A7Y6NGY3</accession>
<dbReference type="GeneID" id="57347012"/>
<name>A0A7Y6NGY3_9GAMM</name>
<dbReference type="InterPro" id="IPR027417">
    <property type="entry name" value="P-loop_NTPase"/>
</dbReference>
<dbReference type="Proteomes" id="UP000566985">
    <property type="component" value="Unassembled WGS sequence"/>
</dbReference>
<dbReference type="AlphaFoldDB" id="A0A7Y6NGY3"/>
<sequence length="340" mass="37275">MSMNLALNPSSLRSTIIRVLGAGLVPYVEGSPGVGKSDIMRSIAEELKLKVIDLRLSQCDPTDLMGFPNVQGDKARYVPMETFPVKGDDLPAGCNGWLLFLDEFPSASRAVQAAAYKLVLDKMVGQHELHPSVHIVCAGNKASDKAIVNSLSTATQSRLIHLELAVSLKDWSEWAAGNGIDARIIGFLNYKTSLLHNFSPDHQDKTFPCPRTWSFASRLSTGQDISIKDLPLFAGVVGQGAAQEFIAFAELYQSLPRIEEIVKSPLTVNIADEVSVRYAIATYVADHLNEANAETVTQFLDRLDVEMQVVAYRMAATRKAALIGNQHVYGRLEKLAQYLN</sequence>
<reference evidence="2 3" key="1">
    <citation type="submission" date="2020-05" db="EMBL/GenBank/DDBJ databases">
        <title>Whole Genome Sequences of Enterobacteriales Associated with the International Space Station.</title>
        <authorList>
            <person name="Bharadwaj A."/>
            <person name="Daudu R."/>
            <person name="Singh N."/>
            <person name="Wood J."/>
            <person name="Debieu M."/>
            <person name="Mason C."/>
            <person name="Wang C."/>
            <person name="Venkateswaran K."/>
        </authorList>
    </citation>
    <scope>NUCLEOTIDE SEQUENCE [LARGE SCALE GENOMIC DNA]</scope>
    <source>
        <strain evidence="2 3">IF5SW-B1</strain>
    </source>
</reference>
<evidence type="ECO:0000313" key="2">
    <source>
        <dbReference type="EMBL" id="NUY98365.1"/>
    </source>
</evidence>
<dbReference type="Pfam" id="PF07728">
    <property type="entry name" value="AAA_5"/>
    <property type="match status" value="1"/>
</dbReference>
<feature type="domain" description="ATPase dynein-related AAA" evidence="1">
    <location>
        <begin position="29"/>
        <end position="159"/>
    </location>
</feature>
<dbReference type="EMBL" id="JABWPM010000025">
    <property type="protein sequence ID" value="NUY98365.1"/>
    <property type="molecule type" value="Genomic_DNA"/>
</dbReference>
<comment type="caution">
    <text evidence="2">The sequence shown here is derived from an EMBL/GenBank/DDBJ whole genome shotgun (WGS) entry which is preliminary data.</text>
</comment>
<dbReference type="GO" id="GO:0016887">
    <property type="term" value="F:ATP hydrolysis activity"/>
    <property type="evidence" value="ECO:0007669"/>
    <property type="project" value="InterPro"/>
</dbReference>
<dbReference type="InterPro" id="IPR011704">
    <property type="entry name" value="ATPase_dyneun-rel_AAA"/>
</dbReference>
<dbReference type="Gene3D" id="3.40.50.300">
    <property type="entry name" value="P-loop containing nucleotide triphosphate hydrolases"/>
    <property type="match status" value="1"/>
</dbReference>
<organism evidence="2 3">
    <name type="scientific">Pantoea brenneri</name>
    <dbReference type="NCBI Taxonomy" id="472694"/>
    <lineage>
        <taxon>Bacteria</taxon>
        <taxon>Pseudomonadati</taxon>
        <taxon>Pseudomonadota</taxon>
        <taxon>Gammaproteobacteria</taxon>
        <taxon>Enterobacterales</taxon>
        <taxon>Erwiniaceae</taxon>
        <taxon>Pantoea</taxon>
    </lineage>
</organism>
<gene>
    <name evidence="2" type="ORF">HU668_18070</name>
</gene>
<evidence type="ECO:0000259" key="1">
    <source>
        <dbReference type="Pfam" id="PF07728"/>
    </source>
</evidence>
<dbReference type="SUPFAM" id="SSF52540">
    <property type="entry name" value="P-loop containing nucleoside triphosphate hydrolases"/>
    <property type="match status" value="1"/>
</dbReference>
<evidence type="ECO:0000313" key="3">
    <source>
        <dbReference type="Proteomes" id="UP000566985"/>
    </source>
</evidence>
<protein>
    <submittedName>
        <fullName evidence="2">AAA family ATPase</fullName>
    </submittedName>
</protein>
<dbReference type="GO" id="GO:0005524">
    <property type="term" value="F:ATP binding"/>
    <property type="evidence" value="ECO:0007669"/>
    <property type="project" value="InterPro"/>
</dbReference>
<proteinExistence type="predicted"/>